<gene>
    <name evidence="1" type="ORF">L596_020857</name>
</gene>
<organism evidence="1 2">
    <name type="scientific">Steinernema carpocapsae</name>
    <name type="common">Entomopathogenic nematode</name>
    <dbReference type="NCBI Taxonomy" id="34508"/>
    <lineage>
        <taxon>Eukaryota</taxon>
        <taxon>Metazoa</taxon>
        <taxon>Ecdysozoa</taxon>
        <taxon>Nematoda</taxon>
        <taxon>Chromadorea</taxon>
        <taxon>Rhabditida</taxon>
        <taxon>Tylenchina</taxon>
        <taxon>Panagrolaimomorpha</taxon>
        <taxon>Strongyloidoidea</taxon>
        <taxon>Steinernematidae</taxon>
        <taxon>Steinernema</taxon>
    </lineage>
</organism>
<evidence type="ECO:0000313" key="2">
    <source>
        <dbReference type="Proteomes" id="UP000298663"/>
    </source>
</evidence>
<evidence type="ECO:0000313" key="1">
    <source>
        <dbReference type="EMBL" id="TKR73559.1"/>
    </source>
</evidence>
<dbReference type="Proteomes" id="UP000298663">
    <property type="component" value="Unassembled WGS sequence"/>
</dbReference>
<accession>A0A4U5MUS3</accession>
<dbReference type="EMBL" id="AZBU02000006">
    <property type="protein sequence ID" value="TKR73559.1"/>
    <property type="molecule type" value="Genomic_DNA"/>
</dbReference>
<protein>
    <submittedName>
        <fullName evidence="1">Uncharacterized protein</fullName>
    </submittedName>
</protein>
<reference evidence="1 2" key="1">
    <citation type="journal article" date="2015" name="Genome Biol.">
        <title>Comparative genomics of Steinernema reveals deeply conserved gene regulatory networks.</title>
        <authorList>
            <person name="Dillman A.R."/>
            <person name="Macchietto M."/>
            <person name="Porter C.F."/>
            <person name="Rogers A."/>
            <person name="Williams B."/>
            <person name="Antoshechkin I."/>
            <person name="Lee M.M."/>
            <person name="Goodwin Z."/>
            <person name="Lu X."/>
            <person name="Lewis E.E."/>
            <person name="Goodrich-Blair H."/>
            <person name="Stock S.P."/>
            <person name="Adams B.J."/>
            <person name="Sternberg P.W."/>
            <person name="Mortazavi A."/>
        </authorList>
    </citation>
    <scope>NUCLEOTIDE SEQUENCE [LARGE SCALE GENOMIC DNA]</scope>
    <source>
        <strain evidence="1 2">ALL</strain>
    </source>
</reference>
<reference evidence="1 2" key="2">
    <citation type="journal article" date="2019" name="G3 (Bethesda)">
        <title>Hybrid Assembly of the Genome of the Entomopathogenic Nematode Steinernema carpocapsae Identifies the X-Chromosome.</title>
        <authorList>
            <person name="Serra L."/>
            <person name="Macchietto M."/>
            <person name="Macias-Munoz A."/>
            <person name="McGill C.J."/>
            <person name="Rodriguez I.M."/>
            <person name="Rodriguez B."/>
            <person name="Murad R."/>
            <person name="Mortazavi A."/>
        </authorList>
    </citation>
    <scope>NUCLEOTIDE SEQUENCE [LARGE SCALE GENOMIC DNA]</scope>
    <source>
        <strain evidence="1 2">ALL</strain>
    </source>
</reference>
<sequence>MSGQRTCLSRSFVGARLANPPVKFQILTAIVSDVRIPAYGGSSPRVAFGHRRFGHSSLFNLQIQPKHFTLNLLHQQNYTPRFRHLSPFQTLPLHNCHFQQNHNHRTGR</sequence>
<dbReference type="AlphaFoldDB" id="A0A4U5MUS3"/>
<name>A0A4U5MUS3_STECR</name>
<comment type="caution">
    <text evidence="1">The sequence shown here is derived from an EMBL/GenBank/DDBJ whole genome shotgun (WGS) entry which is preliminary data.</text>
</comment>
<keyword evidence="2" id="KW-1185">Reference proteome</keyword>
<proteinExistence type="predicted"/>